<dbReference type="SUPFAM" id="SSF56935">
    <property type="entry name" value="Porins"/>
    <property type="match status" value="1"/>
</dbReference>
<dbReference type="GO" id="GO:0009279">
    <property type="term" value="C:cell outer membrane"/>
    <property type="evidence" value="ECO:0007669"/>
    <property type="project" value="UniProtKB-SubCell"/>
</dbReference>
<dbReference type="OrthoDB" id="5476657at2"/>
<feature type="domain" description="TonB-dependent receptor plug" evidence="7">
    <location>
        <begin position="58"/>
        <end position="158"/>
    </location>
</feature>
<feature type="domain" description="TonB-dependent receptor-like beta-barrel" evidence="6">
    <location>
        <begin position="420"/>
        <end position="925"/>
    </location>
</feature>
<comment type="similarity">
    <text evidence="4">Belongs to the TonB-dependent receptor family.</text>
</comment>
<evidence type="ECO:0000259" key="7">
    <source>
        <dbReference type="Pfam" id="PF07715"/>
    </source>
</evidence>
<sequence>MGRHFITLLCATASAGLFNTQALAQETSLPAEAVEAETQGDIVVTGIRQSIETSQAIKRTSDQIVDVIVAEDIGKLPDVTASASLARITGIQVNRAAGEAAEVRVRGLPNLSTTYNGREIFTGQGRFVALQDFPAASVAALEVYKSSTADLIEGGIAGQINVRARKPFDFKGFRIFGSLDAIHFDQSQRIEWNGNLLVSNRWETGIGDIGVLVNANMANTDFLDSTREQGFAIQVGTPVAGQPGRFRPLTVAEFNAGRANDPGNIRYPDGQAVFFGEGNRWRPSVSAVLQWRPSSELEFYVDGLFQGYRGRDSDRYLFSPAFGAGVQFSDVVLKPGTNQVASMTVTGGNRPDGYSGYRDAKTDTYQIAGGAIWDKGPLKISADVAYTDSTFTVQAGNIDFAFASVPVRDISYDVAHEDGGPVFAYRDFDLTDPDNFIFRGLFDQRSQAKGDDIQARVDVEYETGIDFIDKVEFGARFNNRTASRRNGSKYLNVEGRRIPLANLPVDLMLSAPGFRDGPFMQPRRFVIAERDSVRDNIRELRDLVDYFNRPECVDPNSPEFELADCEGPPPYNDLETFDADENSLAGYAQIKYKFDAGVPIDGSIGVRAIRTETTLAGISRVVTLDPDGSGNLVAFVPIEQTNTYTDYLPNASARIKFLDNLQLRAAYTETRTRPNFDQLNPSLNFGDIIPTACDPDSPIPPDGAPPGPDNPNCVYTASGGNPDLRPIMSTNYDLSLEYYFSRAGSATVAVFRRDVNGFISRISNLETDPDLGRLSINRPFNGDDGRLQGIEVAFGTFFDFDFLPEWARGFGVRGNYTYIDAGAELAADQAEDLPGQQPVVGVSEHSYNLVALYEKPQFSARLAYNYQSSFVDGYNRVRDFALPPVDQEGGAPFLPIFEDGRGVLDFSASVNPLKNVTIAFNVSNILGEPVRRYRAYNVAGDVFPRQVKYLERIFSLGVRVRLQ</sequence>
<evidence type="ECO:0000256" key="3">
    <source>
        <dbReference type="ARBA" id="ARBA00023237"/>
    </source>
</evidence>
<name>A0A396RQ62_9SPHN</name>
<evidence type="ECO:0000256" key="5">
    <source>
        <dbReference type="SAM" id="SignalP"/>
    </source>
</evidence>
<dbReference type="Gene3D" id="2.170.130.10">
    <property type="entry name" value="TonB-dependent receptor, plug domain"/>
    <property type="match status" value="1"/>
</dbReference>
<dbReference type="Pfam" id="PF00593">
    <property type="entry name" value="TonB_dep_Rec_b-barrel"/>
    <property type="match status" value="1"/>
</dbReference>
<feature type="signal peptide" evidence="5">
    <location>
        <begin position="1"/>
        <end position="24"/>
    </location>
</feature>
<dbReference type="NCBIfam" id="TIGR01782">
    <property type="entry name" value="TonB-Xanth-Caul"/>
    <property type="match status" value="1"/>
</dbReference>
<evidence type="ECO:0000259" key="6">
    <source>
        <dbReference type="Pfam" id="PF00593"/>
    </source>
</evidence>
<dbReference type="PANTHER" id="PTHR40980">
    <property type="entry name" value="PLUG DOMAIN-CONTAINING PROTEIN"/>
    <property type="match status" value="1"/>
</dbReference>
<gene>
    <name evidence="8" type="ORF">D1610_00670</name>
</gene>
<keyword evidence="5" id="KW-0732">Signal</keyword>
<dbReference type="InterPro" id="IPR012910">
    <property type="entry name" value="Plug_dom"/>
</dbReference>
<evidence type="ECO:0000256" key="1">
    <source>
        <dbReference type="ARBA" id="ARBA00004442"/>
    </source>
</evidence>
<keyword evidence="2 4" id="KW-0472">Membrane</keyword>
<keyword evidence="4" id="KW-0798">TonB box</keyword>
<comment type="caution">
    <text evidence="8">The sequence shown here is derived from an EMBL/GenBank/DDBJ whole genome shotgun (WGS) entry which is preliminary data.</text>
</comment>
<protein>
    <submittedName>
        <fullName evidence="8">TonB-dependent receptor</fullName>
    </submittedName>
</protein>
<keyword evidence="3" id="KW-0998">Cell outer membrane</keyword>
<dbReference type="InterPro" id="IPR000531">
    <property type="entry name" value="Beta-barrel_TonB"/>
</dbReference>
<keyword evidence="9" id="KW-1185">Reference proteome</keyword>
<evidence type="ECO:0000256" key="4">
    <source>
        <dbReference type="RuleBase" id="RU003357"/>
    </source>
</evidence>
<keyword evidence="8" id="KW-0675">Receptor</keyword>
<comment type="subcellular location">
    <subcellularLocation>
        <location evidence="1 4">Cell outer membrane</location>
    </subcellularLocation>
</comment>
<feature type="chain" id="PRO_5017213331" evidence="5">
    <location>
        <begin position="25"/>
        <end position="963"/>
    </location>
</feature>
<dbReference type="InterPro" id="IPR036942">
    <property type="entry name" value="Beta-barrel_TonB_sf"/>
</dbReference>
<dbReference type="InterPro" id="IPR010104">
    <property type="entry name" value="TonB_rcpt_bac"/>
</dbReference>
<dbReference type="PANTHER" id="PTHR40980:SF3">
    <property type="entry name" value="TONB-DEPENDENT RECEPTOR-LIKE BETA-BARREL DOMAIN-CONTAINING PROTEIN"/>
    <property type="match status" value="1"/>
</dbReference>
<dbReference type="Pfam" id="PF07715">
    <property type="entry name" value="Plug"/>
    <property type="match status" value="1"/>
</dbReference>
<reference evidence="8 9" key="1">
    <citation type="submission" date="2018-08" db="EMBL/GenBank/DDBJ databases">
        <title>The multiple taxonomic identification of Sphingomonas gilva.</title>
        <authorList>
            <person name="Zhu D."/>
            <person name="Zheng S."/>
        </authorList>
    </citation>
    <scope>NUCLEOTIDE SEQUENCE [LARGE SCALE GENOMIC DNA]</scope>
    <source>
        <strain evidence="8 9">ZDH117</strain>
    </source>
</reference>
<dbReference type="AlphaFoldDB" id="A0A396RQ62"/>
<organism evidence="8 9">
    <name type="scientific">Sphingomonas gilva</name>
    <dbReference type="NCBI Taxonomy" id="2305907"/>
    <lineage>
        <taxon>Bacteria</taxon>
        <taxon>Pseudomonadati</taxon>
        <taxon>Pseudomonadota</taxon>
        <taxon>Alphaproteobacteria</taxon>
        <taxon>Sphingomonadales</taxon>
        <taxon>Sphingomonadaceae</taxon>
        <taxon>Sphingomonas</taxon>
    </lineage>
</organism>
<dbReference type="RefSeq" id="WP_118862224.1">
    <property type="nucleotide sequence ID" value="NZ_QWLV01000001.1"/>
</dbReference>
<dbReference type="InterPro" id="IPR037066">
    <property type="entry name" value="Plug_dom_sf"/>
</dbReference>
<dbReference type="Proteomes" id="UP000266693">
    <property type="component" value="Unassembled WGS sequence"/>
</dbReference>
<evidence type="ECO:0000256" key="2">
    <source>
        <dbReference type="ARBA" id="ARBA00023136"/>
    </source>
</evidence>
<proteinExistence type="inferred from homology"/>
<evidence type="ECO:0000313" key="8">
    <source>
        <dbReference type="EMBL" id="RHW18717.1"/>
    </source>
</evidence>
<dbReference type="EMBL" id="QWLV01000001">
    <property type="protein sequence ID" value="RHW18717.1"/>
    <property type="molecule type" value="Genomic_DNA"/>
</dbReference>
<accession>A0A396RQ62</accession>
<dbReference type="Gene3D" id="2.40.170.20">
    <property type="entry name" value="TonB-dependent receptor, beta-barrel domain"/>
    <property type="match status" value="1"/>
</dbReference>
<evidence type="ECO:0000313" key="9">
    <source>
        <dbReference type="Proteomes" id="UP000266693"/>
    </source>
</evidence>